<accession>A0A368H6P2</accession>
<gene>
    <name evidence="3" type="ORF">ANCCAN_01667</name>
</gene>
<feature type="region of interest" description="Disordered" evidence="1">
    <location>
        <begin position="1390"/>
        <end position="1421"/>
    </location>
</feature>
<dbReference type="Proteomes" id="UP000252519">
    <property type="component" value="Unassembled WGS sequence"/>
</dbReference>
<dbReference type="OrthoDB" id="1562405at2759"/>
<dbReference type="Pfam" id="PF10344">
    <property type="entry name" value="Hobbit"/>
    <property type="match status" value="2"/>
</dbReference>
<evidence type="ECO:0000313" key="4">
    <source>
        <dbReference type="Proteomes" id="UP000252519"/>
    </source>
</evidence>
<organism evidence="3 4">
    <name type="scientific">Ancylostoma caninum</name>
    <name type="common">Dog hookworm</name>
    <dbReference type="NCBI Taxonomy" id="29170"/>
    <lineage>
        <taxon>Eukaryota</taxon>
        <taxon>Metazoa</taxon>
        <taxon>Ecdysozoa</taxon>
        <taxon>Nematoda</taxon>
        <taxon>Chromadorea</taxon>
        <taxon>Rhabditida</taxon>
        <taxon>Rhabditina</taxon>
        <taxon>Rhabditomorpha</taxon>
        <taxon>Strongyloidea</taxon>
        <taxon>Ancylostomatidae</taxon>
        <taxon>Ancylostomatinae</taxon>
        <taxon>Ancylostoma</taxon>
    </lineage>
</organism>
<evidence type="ECO:0000313" key="3">
    <source>
        <dbReference type="EMBL" id="RCN52234.1"/>
    </source>
</evidence>
<dbReference type="PANTHER" id="PTHR15678:SF6">
    <property type="entry name" value="BRIDGE-LIKE LIPID TRANSFER PROTEIN FAMILY MEMBER 2"/>
    <property type="match status" value="1"/>
</dbReference>
<dbReference type="PANTHER" id="PTHR15678">
    <property type="entry name" value="ANTIGEN MLAA-22-RELATED"/>
    <property type="match status" value="1"/>
</dbReference>
<sequence length="1714" mass="192678">MVTLNSPTLSAGSRRRSKPLLLSLGDVRVEGDTHSLAQASSTASRKPSNVSIAKRSIVSRVAQMVQYCGLYINRGHLVLLDALPGCMIHVTVDELLVEAFRSRESWQLEVSCRLARGKAMLRRATTGHSLLDVALQFRLSLDVAGARLINVRFRIEDPTVDLSSGVFAALEKQTSSSESSSPSEEVIPAANGQQTSSFITDLSDLSIETNNCLIKYNGAIAEESRTMILSVRGLSVLKDGGKVQARIAGLTVEDQGQRFSIRTSLLVLSHEIRTAGVNVQISSDSVQTKLSVQDLVWWKLHADECVMSVVGKAMVPSKSVPKRGLPTLFAVELASISCDLVDLDSFQSTLSVQFFSITKTMEMLEIGVDCLCISAPYVNTADATFERHQWGQSVYIGAALVQCSLNEAPRGFLIGIDDCKIEWSDKLAEQIKQLSSVMPTNASNNQNAPLVAKSVNIRLNMKRAALISVVKESSHLALLCDEVAAECDGTRSFAMSAQHARIVSAPVHEAFVDLLVLRSTSKFIPPVDYGSDAPWRCWNQAKNDARKNMRAAAWDEQRLNRPQLCFETDVLCITFEVLNPAISNVTCSSGSLVYLVWSPLLHRILYHMVQVIKSTFLPSKVGKGSPRKSPRQLQYRLLTNHAIELVLELPRHHRMTWRVPSLTFDASPNSLSAVSPKLVVNMDGLDIITAIDVCITKRKSDVQMDGYRRGFKEFEAMSNKVWTWAAASFLFYLPFEFNFAQVFDEFINAIKWIKVVHGLKRDPFPPNAPLPSDIRIIFKEARIELEDDPFENLLQMSHELKEDEVYECERRRQMLSERLLALKKSNPLMPQARIDELFALLQEKNSAIYVERWNKAGNIKRPLFVSKWVDFELRVFADPYLHGSEKCVQLIQEFDPLSMYPREGLSFSTLWGRGMEFDFGEWAVNFRDYPIPYLLAKDMHFFGIVVGAEEFEEGGRSLRECLVPLPDPWETHIIERNMSPLKFYYDMQCESAEYSATYGPCWEPCLSMVSLMWNNISAPSRDPSIPLPFWDKMRFLLHGRFSWLSSKVVTTMLASPDPYNTTETVEMCWDEFGLDWMLGEIRIRCGLRVFMRTASRYDDSRILFLPDLKLRVLLDWICSGDPHDHHSVTLCAPHRLPHYSTDHDSYRAFRSSSLDLSLTFDVAAGAGNGDTGDRLPHVLLYANTFRCLEFLINTLTMKNRNVRKGCLFGTSSYPKPQLGKHFGKVNVSLNFPKFYITYWMSHSSDYGFRVISDGLNLMASMKLAVQAASEQGITRRRTYVWTPQHVSATLWGTKVHVYSQGHAPSVDGTSNDEATFLLGVSRVSYIRENNQGHDSSQHRLTVHDLKGSWTAQNRDACISIADGVHRAHLLRRILSNDALKILKLHMEEENQPSGSAQMTDGLTSVQDQGSDPRGHRRGYSMSDQNQSLLTQLIGEASTKLVAHCEQATDLPTDSLLGALQCSLDDVRLINWQIDLLNSQVVLKGCERAGFVLITAARASVTQKVHRCVWRNGQLLGKKSWSAIISGMQYFAPISNPDGKAMKPFRWLTKEVIEEKAPTGAVGDPYLHPYIGAGDAVGGVVDAKETSEELQLQRIVSRCSCEIYFCYFSEELKTDAIEETGVPKVEQERGIGGEETGVDCVTLKHNMLEATSNSEQYEMVVDIVNNLVLFVDPKKKELAERRRKLRFACQMTDMKEMRERIIEQQVTDVMCEQTK</sequence>
<reference evidence="3 4" key="1">
    <citation type="submission" date="2014-10" db="EMBL/GenBank/DDBJ databases">
        <title>Draft genome of the hookworm Ancylostoma caninum.</title>
        <authorList>
            <person name="Mitreva M."/>
        </authorList>
    </citation>
    <scope>NUCLEOTIDE SEQUENCE [LARGE SCALE GENOMIC DNA]</scope>
    <source>
        <strain evidence="3 4">Baltimore</strain>
    </source>
</reference>
<dbReference type="STRING" id="29170.A0A368H6P2"/>
<feature type="domain" description="FMP27/BLTP2/Hobbit GFWDK motif-containing RBG unit" evidence="2">
    <location>
        <begin position="928"/>
        <end position="1061"/>
    </location>
</feature>
<keyword evidence="4" id="KW-1185">Reference proteome</keyword>
<comment type="caution">
    <text evidence="3">The sequence shown here is derived from an EMBL/GenBank/DDBJ whole genome shotgun (WGS) entry which is preliminary data.</text>
</comment>
<evidence type="ECO:0000259" key="2">
    <source>
        <dbReference type="SMART" id="SM01214"/>
    </source>
</evidence>
<evidence type="ECO:0000256" key="1">
    <source>
        <dbReference type="SAM" id="MobiDB-lite"/>
    </source>
</evidence>
<proteinExistence type="predicted"/>
<dbReference type="InterPro" id="IPR045167">
    <property type="entry name" value="Hobbit"/>
</dbReference>
<protein>
    <recommendedName>
        <fullName evidence="2">FMP27/BLTP2/Hobbit GFWDK motif-containing RBG unit domain-containing protein</fullName>
    </recommendedName>
</protein>
<dbReference type="EMBL" id="JOJR01000008">
    <property type="protein sequence ID" value="RCN52234.1"/>
    <property type="molecule type" value="Genomic_DNA"/>
</dbReference>
<name>A0A368H6P2_ANCCA</name>
<feature type="compositionally biased region" description="Polar residues" evidence="1">
    <location>
        <begin position="1391"/>
        <end position="1409"/>
    </location>
</feature>
<dbReference type="SMART" id="SM01214">
    <property type="entry name" value="Fmp27_GFWDK"/>
    <property type="match status" value="1"/>
</dbReference>
<dbReference type="InterPro" id="IPR019441">
    <property type="entry name" value="FMP27/BLTP2/Hobbit_GFWDK_RBG"/>
</dbReference>